<evidence type="ECO:0000259" key="2">
    <source>
        <dbReference type="Pfam" id="PF03061"/>
    </source>
</evidence>
<dbReference type="NCBIfam" id="TIGR02286">
    <property type="entry name" value="PaaD"/>
    <property type="match status" value="1"/>
</dbReference>
<organism evidence="3 4">
    <name type="scientific">Kribbella yunnanensis</name>
    <dbReference type="NCBI Taxonomy" id="190194"/>
    <lineage>
        <taxon>Bacteria</taxon>
        <taxon>Bacillati</taxon>
        <taxon>Actinomycetota</taxon>
        <taxon>Actinomycetes</taxon>
        <taxon>Propionibacteriales</taxon>
        <taxon>Kribbellaceae</taxon>
        <taxon>Kribbella</taxon>
    </lineage>
</organism>
<evidence type="ECO:0000256" key="1">
    <source>
        <dbReference type="ARBA" id="ARBA00022801"/>
    </source>
</evidence>
<comment type="caution">
    <text evidence="3">The sequence shown here is derived from an EMBL/GenBank/DDBJ whole genome shotgun (WGS) entry which is preliminary data.</text>
</comment>
<dbReference type="Gene3D" id="3.10.129.10">
    <property type="entry name" value="Hotdog Thioesterase"/>
    <property type="match status" value="1"/>
</dbReference>
<dbReference type="InterPro" id="IPR029069">
    <property type="entry name" value="HotDog_dom_sf"/>
</dbReference>
<evidence type="ECO:0000313" key="3">
    <source>
        <dbReference type="EMBL" id="GAA1714478.1"/>
    </source>
</evidence>
<dbReference type="EMBL" id="BAAANF010000025">
    <property type="protein sequence ID" value="GAA1714478.1"/>
    <property type="molecule type" value="Genomic_DNA"/>
</dbReference>
<dbReference type="InterPro" id="IPR003736">
    <property type="entry name" value="PAAI_dom"/>
</dbReference>
<dbReference type="Pfam" id="PF03061">
    <property type="entry name" value="4HBT"/>
    <property type="match status" value="1"/>
</dbReference>
<dbReference type="PANTHER" id="PTHR42856">
    <property type="entry name" value="ACYL-COENZYME A THIOESTERASE PAAI"/>
    <property type="match status" value="1"/>
</dbReference>
<dbReference type="InterPro" id="IPR006683">
    <property type="entry name" value="Thioestr_dom"/>
</dbReference>
<keyword evidence="1" id="KW-0378">Hydrolase</keyword>
<name>A0ABN2IYP5_9ACTN</name>
<dbReference type="SUPFAM" id="SSF54637">
    <property type="entry name" value="Thioesterase/thiol ester dehydrase-isomerase"/>
    <property type="match status" value="1"/>
</dbReference>
<dbReference type="Proteomes" id="UP001500280">
    <property type="component" value="Unassembled WGS sequence"/>
</dbReference>
<proteinExistence type="predicted"/>
<evidence type="ECO:0000313" key="4">
    <source>
        <dbReference type="Proteomes" id="UP001500280"/>
    </source>
</evidence>
<dbReference type="RefSeq" id="WP_344163010.1">
    <property type="nucleotide sequence ID" value="NZ_BAAANF010000025.1"/>
</dbReference>
<keyword evidence="4" id="KW-1185">Reference proteome</keyword>
<dbReference type="InterPro" id="IPR052723">
    <property type="entry name" value="Acyl-CoA_thioesterase_PaaI"/>
</dbReference>
<feature type="domain" description="Thioesterase" evidence="2">
    <location>
        <begin position="47"/>
        <end position="119"/>
    </location>
</feature>
<accession>A0ABN2IYP5</accession>
<dbReference type="PANTHER" id="PTHR42856:SF1">
    <property type="entry name" value="ACYL-COENZYME A THIOESTERASE PAAI"/>
    <property type="match status" value="1"/>
</dbReference>
<dbReference type="InterPro" id="IPR011973">
    <property type="entry name" value="PaaD"/>
</dbReference>
<sequence length="139" mass="14672">MDLANRVAAAMWAEDTASAGLGMRLVAVGDGTASVEMPVRDDMVNGHGIAHGGFVFSLADSAFAFACNSRNQVTVAQACDIVFVAPAHLGDLLVAEAAERTTFGRNAIYDVTVRRGDDVIAEFRGRSRQLSGTIIEEQA</sequence>
<dbReference type="NCBIfam" id="TIGR00369">
    <property type="entry name" value="unchar_dom_1"/>
    <property type="match status" value="1"/>
</dbReference>
<protein>
    <submittedName>
        <fullName evidence="3">Hydroxyphenylacetyl-CoA thioesterase PaaI</fullName>
    </submittedName>
</protein>
<reference evidence="3 4" key="1">
    <citation type="journal article" date="2019" name="Int. J. Syst. Evol. Microbiol.">
        <title>The Global Catalogue of Microorganisms (GCM) 10K type strain sequencing project: providing services to taxonomists for standard genome sequencing and annotation.</title>
        <authorList>
            <consortium name="The Broad Institute Genomics Platform"/>
            <consortium name="The Broad Institute Genome Sequencing Center for Infectious Disease"/>
            <person name="Wu L."/>
            <person name="Ma J."/>
        </authorList>
    </citation>
    <scope>NUCLEOTIDE SEQUENCE [LARGE SCALE GENOMIC DNA]</scope>
    <source>
        <strain evidence="3 4">JCM 14307</strain>
    </source>
</reference>
<gene>
    <name evidence="3" type="primary">paaI</name>
    <name evidence="3" type="ORF">GCM10009745_73470</name>
</gene>
<dbReference type="CDD" id="cd03443">
    <property type="entry name" value="PaaI_thioesterase"/>
    <property type="match status" value="1"/>
</dbReference>